<evidence type="ECO:0000313" key="3">
    <source>
        <dbReference type="Proteomes" id="UP001220256"/>
    </source>
</evidence>
<evidence type="ECO:0000256" key="1">
    <source>
        <dbReference type="SAM" id="MobiDB-lite"/>
    </source>
</evidence>
<name>A0ABQ8W5V1_PENCH</name>
<gene>
    <name evidence="2" type="ORF">N7505_010237</name>
</gene>
<dbReference type="Proteomes" id="UP001220256">
    <property type="component" value="Unassembled WGS sequence"/>
</dbReference>
<reference evidence="2 3" key="1">
    <citation type="journal article" date="2023" name="IMA Fungus">
        <title>Comparative genomic study of the Penicillium genus elucidates a diverse pangenome and 15 lateral gene transfer events.</title>
        <authorList>
            <person name="Petersen C."/>
            <person name="Sorensen T."/>
            <person name="Nielsen M.R."/>
            <person name="Sondergaard T.E."/>
            <person name="Sorensen J.L."/>
            <person name="Fitzpatrick D.A."/>
            <person name="Frisvad J.C."/>
            <person name="Nielsen K.L."/>
        </authorList>
    </citation>
    <scope>NUCLEOTIDE SEQUENCE [LARGE SCALE GENOMIC DNA]</scope>
    <source>
        <strain evidence="2 3">IBT 3361</strain>
    </source>
</reference>
<keyword evidence="3" id="KW-1185">Reference proteome</keyword>
<organism evidence="2 3">
    <name type="scientific">Penicillium chrysogenum</name>
    <name type="common">Penicillium notatum</name>
    <dbReference type="NCBI Taxonomy" id="5076"/>
    <lineage>
        <taxon>Eukaryota</taxon>
        <taxon>Fungi</taxon>
        <taxon>Dikarya</taxon>
        <taxon>Ascomycota</taxon>
        <taxon>Pezizomycotina</taxon>
        <taxon>Eurotiomycetes</taxon>
        <taxon>Eurotiomycetidae</taxon>
        <taxon>Eurotiales</taxon>
        <taxon>Aspergillaceae</taxon>
        <taxon>Penicillium</taxon>
        <taxon>Penicillium chrysogenum species complex</taxon>
    </lineage>
</organism>
<feature type="compositionally biased region" description="Polar residues" evidence="1">
    <location>
        <begin position="60"/>
        <end position="71"/>
    </location>
</feature>
<comment type="caution">
    <text evidence="2">The sequence shown here is derived from an EMBL/GenBank/DDBJ whole genome shotgun (WGS) entry which is preliminary data.</text>
</comment>
<protein>
    <submittedName>
        <fullName evidence="2">Uncharacterized protein</fullName>
    </submittedName>
</protein>
<evidence type="ECO:0000313" key="2">
    <source>
        <dbReference type="EMBL" id="KAJ5255086.1"/>
    </source>
</evidence>
<proteinExistence type="predicted"/>
<dbReference type="EMBL" id="JAPVEB010000010">
    <property type="protein sequence ID" value="KAJ5255086.1"/>
    <property type="molecule type" value="Genomic_DNA"/>
</dbReference>
<sequence length="270" mass="30506">MLYNQAWKPGPQIWQTNGAIRSYYSSYLGKTSEDKPFAYNEAFYSWNCINKRDGPRYDQTPKSPRLPSSRSQKYDARSEKQPGELTAGEHPLARIHPEESYHCRRLRTARRIAEVCALPSTGNPREATEDVENQSKRPKLHYLELNALSARLASEMAAQSNEPTTATGRGRGCHFLDGGISWGPPQSTQDCSWKKPSVKACLSLDWRIYAQTILLCADERSYRVDEVDVVGVVGAGGILLAHCCTRDEWVIAMSPKPYRWEGNSWDWGGF</sequence>
<feature type="compositionally biased region" description="Basic and acidic residues" evidence="1">
    <location>
        <begin position="72"/>
        <end position="82"/>
    </location>
</feature>
<accession>A0ABQ8W5V1</accession>
<feature type="region of interest" description="Disordered" evidence="1">
    <location>
        <begin position="54"/>
        <end position="90"/>
    </location>
</feature>